<proteinExistence type="predicted"/>
<organism evidence="1">
    <name type="scientific">Spodoptera frugiperda</name>
    <name type="common">Fall armyworm</name>
    <dbReference type="NCBI Taxonomy" id="7108"/>
    <lineage>
        <taxon>Eukaryota</taxon>
        <taxon>Metazoa</taxon>
        <taxon>Ecdysozoa</taxon>
        <taxon>Arthropoda</taxon>
        <taxon>Hexapoda</taxon>
        <taxon>Insecta</taxon>
        <taxon>Pterygota</taxon>
        <taxon>Neoptera</taxon>
        <taxon>Endopterygota</taxon>
        <taxon>Lepidoptera</taxon>
        <taxon>Glossata</taxon>
        <taxon>Ditrysia</taxon>
        <taxon>Noctuoidea</taxon>
        <taxon>Noctuidae</taxon>
        <taxon>Amphipyrinae</taxon>
        <taxon>Spodoptera</taxon>
    </lineage>
</organism>
<sequence length="98" mass="10586">MSSTTAGQGVSGSIPGSGKYTRHTAFGIAQYMAIPKAKANNFGFDGSFDIGASGKELIPKTCKSGQRPTCFLYLILNNNFFVTAYHLGNYVLYLIKSY</sequence>
<protein>
    <submittedName>
        <fullName evidence="1">SFRICE_023089</fullName>
    </submittedName>
</protein>
<reference evidence="1" key="1">
    <citation type="submission" date="2016-07" db="EMBL/GenBank/DDBJ databases">
        <authorList>
            <person name="Bretaudeau A."/>
        </authorList>
    </citation>
    <scope>NUCLEOTIDE SEQUENCE</scope>
    <source>
        <strain evidence="1">Rice</strain>
        <tissue evidence="1">Whole body</tissue>
    </source>
</reference>
<dbReference type="AlphaFoldDB" id="A0A2H1VR66"/>
<dbReference type="EMBL" id="ODYU01003950">
    <property type="protein sequence ID" value="SOQ43335.1"/>
    <property type="molecule type" value="Genomic_DNA"/>
</dbReference>
<name>A0A2H1VR66_SPOFR</name>
<gene>
    <name evidence="1" type="ORF">SFRICE_023089</name>
</gene>
<evidence type="ECO:0000313" key="1">
    <source>
        <dbReference type="EMBL" id="SOQ43335.1"/>
    </source>
</evidence>
<accession>A0A2H1VR66</accession>